<organism evidence="1 2">
    <name type="scientific">Halobaculum gomorrense</name>
    <dbReference type="NCBI Taxonomy" id="43928"/>
    <lineage>
        <taxon>Archaea</taxon>
        <taxon>Methanobacteriati</taxon>
        <taxon>Methanobacteriota</taxon>
        <taxon>Stenosarchaea group</taxon>
        <taxon>Halobacteria</taxon>
        <taxon>Halobacteriales</taxon>
        <taxon>Haloferacaceae</taxon>
        <taxon>Halobaculum</taxon>
    </lineage>
</organism>
<name>A0A1M5QDJ4_9EURY</name>
<sequence length="73" mass="7954">MGFGDRETCGRCSMTTVVDATEDGEGEADRDPFGDERIELDGDELRRTSPSAWLEGVVAAIDDVGARLTYGRR</sequence>
<proteinExistence type="predicted"/>
<evidence type="ECO:0000313" key="2">
    <source>
        <dbReference type="Proteomes" id="UP000184357"/>
    </source>
</evidence>
<reference evidence="1 2" key="1">
    <citation type="submission" date="2016-11" db="EMBL/GenBank/DDBJ databases">
        <authorList>
            <person name="Jaros S."/>
            <person name="Januszkiewicz K."/>
            <person name="Wedrychowicz H."/>
        </authorList>
    </citation>
    <scope>NUCLEOTIDE SEQUENCE [LARGE SCALE GENOMIC DNA]</scope>
    <source>
        <strain evidence="1 2">DSM 9297</strain>
    </source>
</reference>
<dbReference type="AlphaFoldDB" id="A0A1M5QDJ4"/>
<keyword evidence="2" id="KW-1185">Reference proteome</keyword>
<protein>
    <submittedName>
        <fullName evidence="1">Uncharacterized protein</fullName>
    </submittedName>
</protein>
<gene>
    <name evidence="1" type="ORF">SAMN05443636_1856</name>
</gene>
<accession>A0A1M5QDJ4</accession>
<dbReference type="OrthoDB" id="165777at2157"/>
<dbReference type="InterPro" id="IPR058320">
    <property type="entry name" value="DUF8007"/>
</dbReference>
<dbReference type="Pfam" id="PF26029">
    <property type="entry name" value="DUF8007"/>
    <property type="match status" value="1"/>
</dbReference>
<dbReference type="EMBL" id="FQWV01000004">
    <property type="protein sequence ID" value="SHH12137.1"/>
    <property type="molecule type" value="Genomic_DNA"/>
</dbReference>
<dbReference type="Proteomes" id="UP000184357">
    <property type="component" value="Unassembled WGS sequence"/>
</dbReference>
<evidence type="ECO:0000313" key="1">
    <source>
        <dbReference type="EMBL" id="SHH12137.1"/>
    </source>
</evidence>
<dbReference type="STRING" id="43928.SAMN05443636_1856"/>